<dbReference type="EMBL" id="JACHGK010000017">
    <property type="protein sequence ID" value="MBB6447111.1"/>
    <property type="molecule type" value="Genomic_DNA"/>
</dbReference>
<keyword evidence="3" id="KW-1185">Reference proteome</keyword>
<evidence type="ECO:0000313" key="2">
    <source>
        <dbReference type="EMBL" id="MBB6447111.1"/>
    </source>
</evidence>
<accession>A0A7X0HWX2</accession>
<feature type="region of interest" description="Disordered" evidence="1">
    <location>
        <begin position="1"/>
        <end position="33"/>
    </location>
</feature>
<reference evidence="2 3" key="1">
    <citation type="submission" date="2020-08" db="EMBL/GenBank/DDBJ databases">
        <title>Genomic Encyclopedia of Type Strains, Phase IV (KMG-IV): sequencing the most valuable type-strain genomes for metagenomic binning, comparative biology and taxonomic classification.</title>
        <authorList>
            <person name="Goeker M."/>
        </authorList>
    </citation>
    <scope>NUCLEOTIDE SEQUENCE [LARGE SCALE GENOMIC DNA]</scope>
    <source>
        <strain evidence="2 3">DSM 5391</strain>
    </source>
</reference>
<evidence type="ECO:0000313" key="3">
    <source>
        <dbReference type="Proteomes" id="UP000531594"/>
    </source>
</evidence>
<dbReference type="RefSeq" id="WP_184528761.1">
    <property type="nucleotide sequence ID" value="NZ_JACHGK010000017.1"/>
</dbReference>
<organism evidence="2 3">
    <name type="scientific">Bacillus benzoevorans</name>
    <dbReference type="NCBI Taxonomy" id="1456"/>
    <lineage>
        <taxon>Bacteria</taxon>
        <taxon>Bacillati</taxon>
        <taxon>Bacillota</taxon>
        <taxon>Bacilli</taxon>
        <taxon>Bacillales</taxon>
        <taxon>Bacillaceae</taxon>
        <taxon>Bacillus</taxon>
    </lineage>
</organism>
<dbReference type="AlphaFoldDB" id="A0A7X0HWX2"/>
<feature type="compositionally biased region" description="Basic and acidic residues" evidence="1">
    <location>
        <begin position="13"/>
        <end position="24"/>
    </location>
</feature>
<gene>
    <name evidence="2" type="ORF">HNR53_003790</name>
</gene>
<dbReference type="Proteomes" id="UP000531594">
    <property type="component" value="Unassembled WGS sequence"/>
</dbReference>
<sequence>MPRKPAVNDNETELEKEAEEKQDAAPEGSSEEQVEKLTRFLAAVLEYLSDDEVEVIDIEYLLTNTEGLREWWEDYQENNRNKIEQEIRDSLGELSLEELQSIHEKIKGK</sequence>
<proteinExistence type="predicted"/>
<evidence type="ECO:0000256" key="1">
    <source>
        <dbReference type="SAM" id="MobiDB-lite"/>
    </source>
</evidence>
<comment type="caution">
    <text evidence="2">The sequence shown here is derived from an EMBL/GenBank/DDBJ whole genome shotgun (WGS) entry which is preliminary data.</text>
</comment>
<protein>
    <submittedName>
        <fullName evidence="2">Uncharacterized protein</fullName>
    </submittedName>
</protein>
<name>A0A7X0HWX2_9BACI</name>